<name>A0AAN7Z3R4_9PEZI</name>
<reference evidence="1 2" key="1">
    <citation type="submission" date="2023-10" db="EMBL/GenBank/DDBJ databases">
        <title>Draft genome sequence of Xylaria bambusicola isolate GMP-LS, the root and basal stem rot pathogen of sugarcane in Indonesia.</title>
        <authorList>
            <person name="Selvaraj P."/>
            <person name="Muralishankar V."/>
            <person name="Muruganantham S."/>
            <person name="Sp S."/>
            <person name="Haryani S."/>
            <person name="Lau K.J.X."/>
            <person name="Naqvi N.I."/>
        </authorList>
    </citation>
    <scope>NUCLEOTIDE SEQUENCE [LARGE SCALE GENOMIC DNA]</scope>
    <source>
        <strain evidence="1">GMP-LS</strain>
    </source>
</reference>
<evidence type="ECO:0000313" key="1">
    <source>
        <dbReference type="EMBL" id="KAK5628622.1"/>
    </source>
</evidence>
<gene>
    <name evidence="1" type="ORF">RRF57_004337</name>
</gene>
<dbReference type="EMBL" id="JAWHQM010000009">
    <property type="protein sequence ID" value="KAK5628622.1"/>
    <property type="molecule type" value="Genomic_DNA"/>
</dbReference>
<dbReference type="AlphaFoldDB" id="A0AAN7Z3R4"/>
<sequence length="98" mass="11060">MKLLTGHNPSTNPILIFSIVTYPGVKELETETTDAARIPAHLPAPVIVRAFWCTTFECAQDRVLSGKDLLQHSSIPFRLAIVKDKIKVHSRIREHLLF</sequence>
<keyword evidence="2" id="KW-1185">Reference proteome</keyword>
<organism evidence="1 2">
    <name type="scientific">Xylaria bambusicola</name>
    <dbReference type="NCBI Taxonomy" id="326684"/>
    <lineage>
        <taxon>Eukaryota</taxon>
        <taxon>Fungi</taxon>
        <taxon>Dikarya</taxon>
        <taxon>Ascomycota</taxon>
        <taxon>Pezizomycotina</taxon>
        <taxon>Sordariomycetes</taxon>
        <taxon>Xylariomycetidae</taxon>
        <taxon>Xylariales</taxon>
        <taxon>Xylariaceae</taxon>
        <taxon>Xylaria</taxon>
    </lineage>
</organism>
<comment type="caution">
    <text evidence="1">The sequence shown here is derived from an EMBL/GenBank/DDBJ whole genome shotgun (WGS) entry which is preliminary data.</text>
</comment>
<protein>
    <submittedName>
        <fullName evidence="1">Uncharacterized protein</fullName>
    </submittedName>
</protein>
<proteinExistence type="predicted"/>
<evidence type="ECO:0000313" key="2">
    <source>
        <dbReference type="Proteomes" id="UP001305414"/>
    </source>
</evidence>
<accession>A0AAN7Z3R4</accession>
<dbReference type="Proteomes" id="UP001305414">
    <property type="component" value="Unassembled WGS sequence"/>
</dbReference>